<proteinExistence type="predicted"/>
<dbReference type="PROSITE" id="PS50075">
    <property type="entry name" value="CARRIER"/>
    <property type="match status" value="1"/>
</dbReference>
<dbReference type="InterPro" id="IPR020806">
    <property type="entry name" value="PKS_PP-bd"/>
</dbReference>
<protein>
    <submittedName>
        <fullName evidence="5">Acetyl-CoA synthetase-like protein</fullName>
    </submittedName>
</protein>
<evidence type="ECO:0000313" key="5">
    <source>
        <dbReference type="EMBL" id="PWN94448.1"/>
    </source>
</evidence>
<evidence type="ECO:0000256" key="3">
    <source>
        <dbReference type="ARBA" id="ARBA00022679"/>
    </source>
</evidence>
<dbReference type="AlphaFoldDB" id="A0A316Z0I7"/>
<accession>A0A316Z0I7</accession>
<dbReference type="GO" id="GO:0016740">
    <property type="term" value="F:transferase activity"/>
    <property type="evidence" value="ECO:0007669"/>
    <property type="project" value="UniProtKB-KW"/>
</dbReference>
<keyword evidence="3" id="KW-0808">Transferase</keyword>
<dbReference type="SUPFAM" id="SSF53474">
    <property type="entry name" value="alpha/beta-Hydrolases"/>
    <property type="match status" value="1"/>
</dbReference>
<dbReference type="Gene3D" id="1.10.1200.10">
    <property type="entry name" value="ACP-like"/>
    <property type="match status" value="1"/>
</dbReference>
<evidence type="ECO:0000259" key="4">
    <source>
        <dbReference type="PROSITE" id="PS50075"/>
    </source>
</evidence>
<reference evidence="5 6" key="1">
    <citation type="journal article" date="2018" name="Mol. Biol. Evol.">
        <title>Broad Genomic Sampling Reveals a Smut Pathogenic Ancestry of the Fungal Clade Ustilaginomycotina.</title>
        <authorList>
            <person name="Kijpornyongpan T."/>
            <person name="Mondo S.J."/>
            <person name="Barry K."/>
            <person name="Sandor L."/>
            <person name="Lee J."/>
            <person name="Lipzen A."/>
            <person name="Pangilinan J."/>
            <person name="LaButti K."/>
            <person name="Hainaut M."/>
            <person name="Henrissat B."/>
            <person name="Grigoriev I.V."/>
            <person name="Spatafora J.W."/>
            <person name="Aime M.C."/>
        </authorList>
    </citation>
    <scope>NUCLEOTIDE SEQUENCE [LARGE SCALE GENOMIC DNA]</scope>
    <source>
        <strain evidence="5 6">MCA 4186</strain>
    </source>
</reference>
<dbReference type="InterPro" id="IPR045851">
    <property type="entry name" value="AMP-bd_C_sf"/>
</dbReference>
<dbReference type="InterPro" id="IPR020802">
    <property type="entry name" value="TesA-like"/>
</dbReference>
<dbReference type="GeneID" id="37267975"/>
<dbReference type="RefSeq" id="XP_025594727.1">
    <property type="nucleotide sequence ID" value="XM_025740429.1"/>
</dbReference>
<name>A0A316Z0I7_9BASI</name>
<dbReference type="InterPro" id="IPR029058">
    <property type="entry name" value="AB_hydrolase_fold"/>
</dbReference>
<dbReference type="SUPFAM" id="SSF47336">
    <property type="entry name" value="ACP-like"/>
    <property type="match status" value="1"/>
</dbReference>
<evidence type="ECO:0000256" key="2">
    <source>
        <dbReference type="ARBA" id="ARBA00022553"/>
    </source>
</evidence>
<dbReference type="InterPro" id="IPR042099">
    <property type="entry name" value="ANL_N_sf"/>
</dbReference>
<sequence>MTDVLDLLRTAASSPHALTFVGAQPPDGAGSAAASSSFAAQTRSYDDLLRCSRGLASHLAAAEGTKRGDIVLIHAATSHWVAFVAWWACQWLGALPCPLPLPHPDPNRQQAVISHLSALFDKPLVLAARDDMASWDECALRVTTIDGFLCPSAIDLHGEDLPLLSRREHDVAALMLTSGSTALPKAVQLTHANMLAAVRSKAARLNTDSSTRYLNFIAPDHVANLTEIHLAAMLHGAAQVHVRSADIIGRPLLLLELVDAFAITYTFAPNFLLAQLLLRLDGEHRDGTRSNTTAPSLRTLRVFVSGGEAVPHRTAVRFNELCLKLGAASGPLVAGFGMTETSAGCIYRAAGSPADVGLDNAPVGLAYPGLEVRLLAGDYLAAHDGLETGELILRGPSITRGYLGNAEANAEAFTADGWFRTGDRARISADGVVSLVGRSKEVLNINGVSVACADVQRGIEESHIDGVQNTFTVVCPYRPADAATESYLVAFLPSDPANVLEPVLQVERAAWLAAGHPPLAVLPLDRRELGKSALGKISGARIAGAFAAGLYRDLEAVLREAKRRRLSVESASAKPRSAFETDMAAAVQQVLALADPPSCTASFVELGCSSLALMRMRSAFASILGRKDSDLPVTQLLRHPSIRELAKSMASTSLMTDGASSEEPAEPYDPIVPLSTSGHGTPLFLIHPGVGECLVFLNLAKRFRGERPIFALRARGLGSEPKDVDASGASLTPSGSFARFDDMCKAYAAAIVATQPRGPYAVVGYSFGGVVAFEICKLLEAQGRDVKYTGLLNIPPHISWRMRQLDWDEIAVNLALFLGLVPSEDVEPLRLHIAEKRELRQLVVDLLRQTAPPARLLELGLDARALHRWIDVAADLARSAQVYEPQGKLACAATVFVAVPLAGLGTREEWRRNHLDAWQQYVNGPLRFVDVDGAHYTMLDDAHVESFAGCLRKELKLAGV</sequence>
<gene>
    <name evidence="5" type="ORF">FA09DRAFT_303064</name>
</gene>
<dbReference type="SUPFAM" id="SSF56801">
    <property type="entry name" value="Acetyl-CoA synthetase-like"/>
    <property type="match status" value="1"/>
</dbReference>
<dbReference type="GO" id="GO:0031177">
    <property type="term" value="F:phosphopantetheine binding"/>
    <property type="evidence" value="ECO:0007669"/>
    <property type="project" value="InterPro"/>
</dbReference>
<dbReference type="GO" id="GO:0006633">
    <property type="term" value="P:fatty acid biosynthetic process"/>
    <property type="evidence" value="ECO:0007669"/>
    <property type="project" value="TreeGrafter"/>
</dbReference>
<dbReference type="Gene3D" id="3.40.50.12780">
    <property type="entry name" value="N-terminal domain of ligase-like"/>
    <property type="match status" value="1"/>
</dbReference>
<keyword evidence="1" id="KW-0596">Phosphopantetheine</keyword>
<dbReference type="InterPro" id="IPR009081">
    <property type="entry name" value="PP-bd_ACP"/>
</dbReference>
<dbReference type="STRING" id="58919.A0A316Z0I7"/>
<keyword evidence="6" id="KW-1185">Reference proteome</keyword>
<dbReference type="SMART" id="SM00824">
    <property type="entry name" value="PKS_TE"/>
    <property type="match status" value="1"/>
</dbReference>
<evidence type="ECO:0000256" key="1">
    <source>
        <dbReference type="ARBA" id="ARBA00022450"/>
    </source>
</evidence>
<dbReference type="Gene3D" id="3.40.50.1820">
    <property type="entry name" value="alpha/beta hydrolase"/>
    <property type="match status" value="1"/>
</dbReference>
<dbReference type="Gene3D" id="3.30.300.30">
    <property type="match status" value="1"/>
</dbReference>
<dbReference type="InterPro" id="IPR036736">
    <property type="entry name" value="ACP-like_sf"/>
</dbReference>
<dbReference type="Proteomes" id="UP000245946">
    <property type="component" value="Unassembled WGS sequence"/>
</dbReference>
<keyword evidence="2" id="KW-0597">Phosphoprotein</keyword>
<dbReference type="OrthoDB" id="288590at2759"/>
<dbReference type="InterPro" id="IPR001031">
    <property type="entry name" value="Thioesterase"/>
</dbReference>
<dbReference type="PANTHER" id="PTHR24096">
    <property type="entry name" value="LONG-CHAIN-FATTY-ACID--COA LIGASE"/>
    <property type="match status" value="1"/>
</dbReference>
<feature type="domain" description="Carrier" evidence="4">
    <location>
        <begin position="574"/>
        <end position="653"/>
    </location>
</feature>
<dbReference type="SMART" id="SM00823">
    <property type="entry name" value="PKS_PP"/>
    <property type="match status" value="1"/>
</dbReference>
<dbReference type="Pfam" id="PF00550">
    <property type="entry name" value="PP-binding"/>
    <property type="match status" value="1"/>
</dbReference>
<dbReference type="EMBL" id="KZ819314">
    <property type="protein sequence ID" value="PWN94448.1"/>
    <property type="molecule type" value="Genomic_DNA"/>
</dbReference>
<dbReference type="GO" id="GO:0031957">
    <property type="term" value="F:very long-chain fatty acid-CoA ligase activity"/>
    <property type="evidence" value="ECO:0007669"/>
    <property type="project" value="TreeGrafter"/>
</dbReference>
<dbReference type="PANTHER" id="PTHR24096:SF267">
    <property type="entry name" value="MALONATE--COA LIGASE ACSF3, MITOCHONDRIAL"/>
    <property type="match status" value="1"/>
</dbReference>
<dbReference type="InterPro" id="IPR000873">
    <property type="entry name" value="AMP-dep_synth/lig_dom"/>
</dbReference>
<dbReference type="Pfam" id="PF00975">
    <property type="entry name" value="Thioesterase"/>
    <property type="match status" value="1"/>
</dbReference>
<organism evidence="5 6">
    <name type="scientific">Tilletiopsis washingtonensis</name>
    <dbReference type="NCBI Taxonomy" id="58919"/>
    <lineage>
        <taxon>Eukaryota</taxon>
        <taxon>Fungi</taxon>
        <taxon>Dikarya</taxon>
        <taxon>Basidiomycota</taxon>
        <taxon>Ustilaginomycotina</taxon>
        <taxon>Exobasidiomycetes</taxon>
        <taxon>Entylomatales</taxon>
        <taxon>Entylomatales incertae sedis</taxon>
        <taxon>Tilletiopsis</taxon>
    </lineage>
</organism>
<dbReference type="Pfam" id="PF00501">
    <property type="entry name" value="AMP-binding"/>
    <property type="match status" value="1"/>
</dbReference>
<evidence type="ECO:0000313" key="6">
    <source>
        <dbReference type="Proteomes" id="UP000245946"/>
    </source>
</evidence>